<proteinExistence type="predicted"/>
<protein>
    <recommendedName>
        <fullName evidence="4">Ig-like domain-containing protein</fullName>
    </recommendedName>
</protein>
<keyword evidence="1" id="KW-0732">Signal</keyword>
<sequence>MTCALVAPLLAMGVIAHSGAAEAATARCWSSGTTTTCYQLLSTKQSTFRTLFTDGVRNPTGQPAKLTCTVTQTVGYSATVSTTVSAGVKAWVIAHMDASVSASITASVSVTRGTTVEKTVPAHTVLYCDRGVYTYVGSVRKTGSSGQHAITPVSFTVRAPSAVMWQYRQKSI</sequence>
<evidence type="ECO:0000313" key="3">
    <source>
        <dbReference type="Proteomes" id="UP001500571"/>
    </source>
</evidence>
<dbReference type="Proteomes" id="UP001500571">
    <property type="component" value="Unassembled WGS sequence"/>
</dbReference>
<dbReference type="EMBL" id="BAAAPB010000001">
    <property type="protein sequence ID" value="GAA1946745.1"/>
    <property type="molecule type" value="Genomic_DNA"/>
</dbReference>
<name>A0ABN2Q837_9ACTN</name>
<feature type="signal peptide" evidence="1">
    <location>
        <begin position="1"/>
        <end position="23"/>
    </location>
</feature>
<keyword evidence="3" id="KW-1185">Reference proteome</keyword>
<accession>A0ABN2Q837</accession>
<evidence type="ECO:0008006" key="4">
    <source>
        <dbReference type="Google" id="ProtNLM"/>
    </source>
</evidence>
<evidence type="ECO:0000256" key="1">
    <source>
        <dbReference type="SAM" id="SignalP"/>
    </source>
</evidence>
<dbReference type="RefSeq" id="WP_344041527.1">
    <property type="nucleotide sequence ID" value="NZ_BAAAPB010000001.1"/>
</dbReference>
<reference evidence="2 3" key="1">
    <citation type="journal article" date="2019" name="Int. J. Syst. Evol. Microbiol.">
        <title>The Global Catalogue of Microorganisms (GCM) 10K type strain sequencing project: providing services to taxonomists for standard genome sequencing and annotation.</title>
        <authorList>
            <consortium name="The Broad Institute Genomics Platform"/>
            <consortium name="The Broad Institute Genome Sequencing Center for Infectious Disease"/>
            <person name="Wu L."/>
            <person name="Ma J."/>
        </authorList>
    </citation>
    <scope>NUCLEOTIDE SEQUENCE [LARGE SCALE GENOMIC DNA]</scope>
    <source>
        <strain evidence="2 3">JCM 15309</strain>
    </source>
</reference>
<feature type="chain" id="PRO_5046139859" description="Ig-like domain-containing protein" evidence="1">
    <location>
        <begin position="24"/>
        <end position="172"/>
    </location>
</feature>
<organism evidence="2 3">
    <name type="scientific">Nocardioides panacihumi</name>
    <dbReference type="NCBI Taxonomy" id="400774"/>
    <lineage>
        <taxon>Bacteria</taxon>
        <taxon>Bacillati</taxon>
        <taxon>Actinomycetota</taxon>
        <taxon>Actinomycetes</taxon>
        <taxon>Propionibacteriales</taxon>
        <taxon>Nocardioidaceae</taxon>
        <taxon>Nocardioides</taxon>
    </lineage>
</organism>
<gene>
    <name evidence="2" type="ORF">GCM10009798_02200</name>
</gene>
<evidence type="ECO:0000313" key="2">
    <source>
        <dbReference type="EMBL" id="GAA1946745.1"/>
    </source>
</evidence>
<comment type="caution">
    <text evidence="2">The sequence shown here is derived from an EMBL/GenBank/DDBJ whole genome shotgun (WGS) entry which is preliminary data.</text>
</comment>